<dbReference type="Pfam" id="PF00644">
    <property type="entry name" value="PARP"/>
    <property type="match status" value="1"/>
</dbReference>
<feature type="domain" description="PARP catalytic" evidence="4">
    <location>
        <begin position="369"/>
        <end position="578"/>
    </location>
</feature>
<dbReference type="AlphaFoldDB" id="A0AAJ7TJQ5"/>
<protein>
    <recommendedName>
        <fullName evidence="2">Poly [ADP-ribose] polymerase</fullName>
        <shortName evidence="2">PARP</shortName>
        <ecNumber evidence="2">2.4.2.-</ecNumber>
    </recommendedName>
</protein>
<feature type="compositionally biased region" description="Low complexity" evidence="3">
    <location>
        <begin position="151"/>
        <end position="160"/>
    </location>
</feature>
<reference evidence="6" key="1">
    <citation type="submission" date="2025-08" db="UniProtKB">
        <authorList>
            <consortium name="RefSeq"/>
        </authorList>
    </citation>
    <scope>IDENTIFICATION</scope>
    <source>
        <tissue evidence="6">Sperm</tissue>
    </source>
</reference>
<dbReference type="InterPro" id="IPR051712">
    <property type="entry name" value="ARTD-AVP"/>
</dbReference>
<keyword evidence="2" id="KW-0808">Transferase</keyword>
<evidence type="ECO:0000256" key="2">
    <source>
        <dbReference type="RuleBase" id="RU362114"/>
    </source>
</evidence>
<dbReference type="EC" id="2.4.2.-" evidence="2"/>
<accession>A0AAJ7TJQ5</accession>
<dbReference type="GO" id="GO:0005634">
    <property type="term" value="C:nucleus"/>
    <property type="evidence" value="ECO:0007669"/>
    <property type="project" value="TreeGrafter"/>
</dbReference>
<feature type="region of interest" description="Disordered" evidence="3">
    <location>
        <begin position="143"/>
        <end position="168"/>
    </location>
</feature>
<evidence type="ECO:0000256" key="3">
    <source>
        <dbReference type="SAM" id="MobiDB-lite"/>
    </source>
</evidence>
<dbReference type="SUPFAM" id="SSF56399">
    <property type="entry name" value="ADP-ribosylation"/>
    <property type="match status" value="1"/>
</dbReference>
<keyword evidence="2" id="KW-0520">NAD</keyword>
<dbReference type="PROSITE" id="PS51059">
    <property type="entry name" value="PARP_CATALYTIC"/>
    <property type="match status" value="1"/>
</dbReference>
<comment type="similarity">
    <text evidence="1">Belongs to the ARTD/PARP family.</text>
</comment>
<feature type="region of interest" description="Disordered" evidence="3">
    <location>
        <begin position="1"/>
        <end position="62"/>
    </location>
</feature>
<dbReference type="RefSeq" id="XP_032817863.1">
    <property type="nucleotide sequence ID" value="XM_032961972.1"/>
</dbReference>
<dbReference type="GO" id="GO:0003950">
    <property type="term" value="F:NAD+ poly-ADP-ribosyltransferase activity"/>
    <property type="evidence" value="ECO:0007669"/>
    <property type="project" value="UniProtKB-UniRule"/>
</dbReference>
<organism evidence="5 6">
    <name type="scientific">Petromyzon marinus</name>
    <name type="common">Sea lamprey</name>
    <dbReference type="NCBI Taxonomy" id="7757"/>
    <lineage>
        <taxon>Eukaryota</taxon>
        <taxon>Metazoa</taxon>
        <taxon>Chordata</taxon>
        <taxon>Craniata</taxon>
        <taxon>Vertebrata</taxon>
        <taxon>Cyclostomata</taxon>
        <taxon>Hyperoartia</taxon>
        <taxon>Petromyzontiformes</taxon>
        <taxon>Petromyzontidae</taxon>
        <taxon>Petromyzon</taxon>
    </lineage>
</organism>
<dbReference type="GO" id="GO:1990404">
    <property type="term" value="F:NAD+-protein mono-ADP-ribosyltransferase activity"/>
    <property type="evidence" value="ECO:0007669"/>
    <property type="project" value="TreeGrafter"/>
</dbReference>
<evidence type="ECO:0000313" key="5">
    <source>
        <dbReference type="Proteomes" id="UP001318040"/>
    </source>
</evidence>
<evidence type="ECO:0000259" key="4">
    <source>
        <dbReference type="PROSITE" id="PS51059"/>
    </source>
</evidence>
<dbReference type="CDD" id="cd01439">
    <property type="entry name" value="TCCD_inducible_PARP_like"/>
    <property type="match status" value="1"/>
</dbReference>
<evidence type="ECO:0000256" key="1">
    <source>
        <dbReference type="ARBA" id="ARBA00024347"/>
    </source>
</evidence>
<gene>
    <name evidence="6" type="primary">LOC116946808</name>
</gene>
<dbReference type="PANTHER" id="PTHR45740:SF7">
    <property type="entry name" value="PROTEIN MONO-ADP-RIBOSYLTRANSFERASE TIPARP"/>
    <property type="match status" value="1"/>
</dbReference>
<dbReference type="PANTHER" id="PTHR45740">
    <property type="entry name" value="POLY [ADP-RIBOSE] POLYMERASE"/>
    <property type="match status" value="1"/>
</dbReference>
<feature type="region of interest" description="Disordered" evidence="3">
    <location>
        <begin position="75"/>
        <end position="104"/>
    </location>
</feature>
<dbReference type="Proteomes" id="UP001318040">
    <property type="component" value="Chromosome 28"/>
</dbReference>
<proteinExistence type="inferred from homology"/>
<dbReference type="Gene3D" id="3.90.228.10">
    <property type="match status" value="1"/>
</dbReference>
<feature type="compositionally biased region" description="Basic residues" evidence="3">
    <location>
        <begin position="31"/>
        <end position="41"/>
    </location>
</feature>
<keyword evidence="5" id="KW-1185">Reference proteome</keyword>
<sequence length="578" mass="62464">MMRAQSLGADAATTPPSQTLGLGARVAEHAARRRPSARARRFAAAPTAAPPSHPRANARRTAQGLRRLAALARFSESVSENSLRDPPNFEMTHPSHRTPPRAHDAQGLEAAAAALAAAALAAATAAAGGGGLVASPFAGANGGSDDDDGGSADAGRASSFGSGGGGGDGSGAVEDLWSSFAEIGSLPYHWQMRRPGAAWESVPARAQEVLERVFCNPDNDSAQLRTENGILSLDFATMEARNPSGDKLLARRLESSRIRAYPCRFYRRDQNRWLRLDETSTSIVTSSVAAGIFNLGQWPLMRMRPEFVSSLAVTQHCDARRSGEIGSYAERDPPANDERWHPTRCRLLSPSTGAAPPHPGWPDAAGCSQPSTWVPMDPGVDFVRVTLEPAERAYRAAYRLFHQTVSETKALVLGIERVQNPFLWEKYCRKKAFMLRKLPQMPERELELNLFHGTRADTVPAICKHNFDPRLSGKNAAVYGNGSYFATAASFSHGYAGRAGHAGDRCVFIAKVLAGRHAVGRTGLRRPPALCPDDLASDLYDSCVDNAGKPSIFAIFDSDQCYPYFLIRYRVIGNEVRL</sequence>
<dbReference type="KEGG" id="pmrn:116946808"/>
<dbReference type="InterPro" id="IPR012317">
    <property type="entry name" value="Poly(ADP-ribose)pol_cat_dom"/>
</dbReference>
<name>A0AAJ7TJQ5_PETMA</name>
<keyword evidence="2" id="KW-0328">Glycosyltransferase</keyword>
<evidence type="ECO:0000313" key="6">
    <source>
        <dbReference type="RefSeq" id="XP_032817863.1"/>
    </source>
</evidence>